<keyword evidence="2 4" id="KW-0560">Oxidoreductase</keyword>
<dbReference type="InterPro" id="IPR006139">
    <property type="entry name" value="D-isomer_2_OHA_DH_cat_dom"/>
</dbReference>
<dbReference type="SUPFAM" id="SSF52283">
    <property type="entry name" value="Formate/glycerate dehydrogenase catalytic domain-like"/>
    <property type="match status" value="1"/>
</dbReference>
<feature type="domain" description="D-isomer specific 2-hydroxyacid dehydrogenase NAD-binding" evidence="6">
    <location>
        <begin position="122"/>
        <end position="293"/>
    </location>
</feature>
<comment type="caution">
    <text evidence="7">The sequence shown here is derived from an EMBL/GenBank/DDBJ whole genome shotgun (WGS) entry which is preliminary data.</text>
</comment>
<dbReference type="Gene3D" id="3.40.50.720">
    <property type="entry name" value="NAD(P)-binding Rossmann-like Domain"/>
    <property type="match status" value="2"/>
</dbReference>
<sequence length="333" mass="35841">MSQKLRALLVMNDDRRADVYPRHVLDRLEESVDFCHPPLNRIQLAASPDLMNDVDVLLTSWGAPRLDANFLASAPNLKAVLLAAGSIKEIVTDDFWSREIPIVSAAAANAIPVAEFTLAQILLSLKRAPVLARETARAGALAQRPPLAGTYGSRVGLLSLGEIGLQVARFLQAFSVDVVAHDPYASTEQATAAGVELVTLQELFASSQVVSIHCPLLPATRGMVNRDLLESMQPDATLINTARGALINESDLIDVLAVRPDLTAMLDVTWPEPPAPGSPLYTLPNVFLTPHIAGSLGSECGRLGALVADECERFVKNENLIHEVSQARAQKRA</sequence>
<dbReference type="RefSeq" id="WP_103464072.1">
    <property type="nucleotide sequence ID" value="NZ_PPXC01000001.1"/>
</dbReference>
<evidence type="ECO:0000313" key="8">
    <source>
        <dbReference type="Proteomes" id="UP000237061"/>
    </source>
</evidence>
<feature type="domain" description="D-isomer specific 2-hydroxyacid dehydrogenase catalytic" evidence="5">
    <location>
        <begin position="27"/>
        <end position="324"/>
    </location>
</feature>
<dbReference type="PROSITE" id="PS00670">
    <property type="entry name" value="D_2_HYDROXYACID_DH_2"/>
    <property type="match status" value="1"/>
</dbReference>
<dbReference type="AlphaFoldDB" id="A0A2S4A1N3"/>
<proteinExistence type="inferred from homology"/>
<keyword evidence="3" id="KW-0520">NAD</keyword>
<accession>A0A2S4A1N3</accession>
<keyword evidence="8" id="KW-1185">Reference proteome</keyword>
<dbReference type="GO" id="GO:0051287">
    <property type="term" value="F:NAD binding"/>
    <property type="evidence" value="ECO:0007669"/>
    <property type="project" value="InterPro"/>
</dbReference>
<evidence type="ECO:0000256" key="4">
    <source>
        <dbReference type="RuleBase" id="RU003719"/>
    </source>
</evidence>
<reference evidence="7 8" key="1">
    <citation type="submission" date="2018-01" db="EMBL/GenBank/DDBJ databases">
        <title>Arthrobacter sp. nov., from glaciers in China.</title>
        <authorList>
            <person name="Liu Q."/>
            <person name="Xin Y.-H."/>
        </authorList>
    </citation>
    <scope>NUCLEOTIDE SEQUENCE [LARGE SCALE GENOMIC DNA]</scope>
    <source>
        <strain evidence="7 8">HLT2-12-2</strain>
    </source>
</reference>
<dbReference type="SUPFAM" id="SSF51735">
    <property type="entry name" value="NAD(P)-binding Rossmann-fold domains"/>
    <property type="match status" value="1"/>
</dbReference>
<organism evidence="7 8">
    <name type="scientific">Arthrobacter glacialis</name>
    <dbReference type="NCBI Taxonomy" id="1664"/>
    <lineage>
        <taxon>Bacteria</taxon>
        <taxon>Bacillati</taxon>
        <taxon>Actinomycetota</taxon>
        <taxon>Actinomycetes</taxon>
        <taxon>Micrococcales</taxon>
        <taxon>Micrococcaceae</taxon>
        <taxon>Arthrobacter</taxon>
    </lineage>
</organism>
<evidence type="ECO:0000313" key="7">
    <source>
        <dbReference type="EMBL" id="POH75415.1"/>
    </source>
</evidence>
<comment type="similarity">
    <text evidence="1 4">Belongs to the D-isomer specific 2-hydroxyacid dehydrogenase family.</text>
</comment>
<dbReference type="PANTHER" id="PTHR10996">
    <property type="entry name" value="2-HYDROXYACID DEHYDROGENASE-RELATED"/>
    <property type="match status" value="1"/>
</dbReference>
<dbReference type="EMBL" id="PPXC01000001">
    <property type="protein sequence ID" value="POH75415.1"/>
    <property type="molecule type" value="Genomic_DNA"/>
</dbReference>
<evidence type="ECO:0000256" key="1">
    <source>
        <dbReference type="ARBA" id="ARBA00005854"/>
    </source>
</evidence>
<dbReference type="InterPro" id="IPR036291">
    <property type="entry name" value="NAD(P)-bd_dom_sf"/>
</dbReference>
<evidence type="ECO:0000256" key="3">
    <source>
        <dbReference type="ARBA" id="ARBA00023027"/>
    </source>
</evidence>
<evidence type="ECO:0000256" key="2">
    <source>
        <dbReference type="ARBA" id="ARBA00023002"/>
    </source>
</evidence>
<protein>
    <submittedName>
        <fullName evidence="7">Oxidoreductase</fullName>
    </submittedName>
</protein>
<dbReference type="Pfam" id="PF02826">
    <property type="entry name" value="2-Hacid_dh_C"/>
    <property type="match status" value="1"/>
</dbReference>
<dbReference type="Pfam" id="PF00389">
    <property type="entry name" value="2-Hacid_dh"/>
    <property type="match status" value="1"/>
</dbReference>
<dbReference type="CDD" id="cd12167">
    <property type="entry name" value="2-Hacid_dh_8"/>
    <property type="match status" value="1"/>
</dbReference>
<dbReference type="Proteomes" id="UP000237061">
    <property type="component" value="Unassembled WGS sequence"/>
</dbReference>
<dbReference type="InterPro" id="IPR050223">
    <property type="entry name" value="D-isomer_2-hydroxyacid_DH"/>
</dbReference>
<dbReference type="GO" id="GO:0030267">
    <property type="term" value="F:glyoxylate reductase (NADPH) activity"/>
    <property type="evidence" value="ECO:0007669"/>
    <property type="project" value="TreeGrafter"/>
</dbReference>
<name>A0A2S4A1N3_ARTGL</name>
<dbReference type="InterPro" id="IPR006140">
    <property type="entry name" value="D-isomer_DH_NAD-bd"/>
</dbReference>
<dbReference type="GO" id="GO:0016618">
    <property type="term" value="F:hydroxypyruvate reductase [NAD(P)H] activity"/>
    <property type="evidence" value="ECO:0007669"/>
    <property type="project" value="TreeGrafter"/>
</dbReference>
<evidence type="ECO:0000259" key="6">
    <source>
        <dbReference type="Pfam" id="PF02826"/>
    </source>
</evidence>
<dbReference type="GO" id="GO:0005829">
    <property type="term" value="C:cytosol"/>
    <property type="evidence" value="ECO:0007669"/>
    <property type="project" value="TreeGrafter"/>
</dbReference>
<evidence type="ECO:0000259" key="5">
    <source>
        <dbReference type="Pfam" id="PF00389"/>
    </source>
</evidence>
<dbReference type="InterPro" id="IPR029753">
    <property type="entry name" value="D-isomer_DH_CS"/>
</dbReference>
<dbReference type="PANTHER" id="PTHR10996:SF178">
    <property type="entry name" value="2-HYDROXYACID DEHYDROGENASE YGL185C-RELATED"/>
    <property type="match status" value="1"/>
</dbReference>
<gene>
    <name evidence="7" type="ORF">CVS27_02170</name>
</gene>